<organism evidence="1 2">
    <name type="scientific">Escherichia phage P151</name>
    <dbReference type="NCBI Taxonomy" id="3114921"/>
    <lineage>
        <taxon>Viruses</taxon>
        <taxon>Duplodnaviria</taxon>
        <taxon>Heunggongvirae</taxon>
        <taxon>Uroviricota</taxon>
        <taxon>Caudoviricetes</taxon>
        <taxon>Autographivirales</taxon>
        <taxon>Autotranscriptaviridae</taxon>
        <taxon>Studiervirinae</taxon>
        <taxon>Berlinvirus</taxon>
        <taxon>Berlinvirus P151</taxon>
    </lineage>
</organism>
<proteinExistence type="predicted"/>
<dbReference type="Proteomes" id="UP001338816">
    <property type="component" value="Segment"/>
</dbReference>
<evidence type="ECO:0000313" key="1">
    <source>
        <dbReference type="EMBL" id="WVW36900.1"/>
    </source>
</evidence>
<dbReference type="EMBL" id="PP083182">
    <property type="protein sequence ID" value="WVW36900.1"/>
    <property type="molecule type" value="Genomic_DNA"/>
</dbReference>
<name>A0ABZ2BL75_9CAUD</name>
<sequence>MCPPFLRILEVTDYHNDHTFSLRKGFQLGHQSVNRLTLIRVIFHPGDHNRNMVKQDDVTVQAIDHIGQLRKQTVFL</sequence>
<keyword evidence="2" id="KW-1185">Reference proteome</keyword>
<protein>
    <submittedName>
        <fullName evidence="1">Uncharacterized protein</fullName>
    </submittedName>
</protein>
<evidence type="ECO:0000313" key="2">
    <source>
        <dbReference type="Proteomes" id="UP001338816"/>
    </source>
</evidence>
<accession>A0ABZ2BL75</accession>
<reference evidence="1 2" key="1">
    <citation type="submission" date="2024-01" db="EMBL/GenBank/DDBJ databases">
        <authorList>
            <person name="Zhang W."/>
            <person name="Zhu X."/>
        </authorList>
    </citation>
    <scope>NUCLEOTIDE SEQUENCE [LARGE SCALE GENOMIC DNA]</scope>
</reference>